<accession>A0A1Y1W8T7</accession>
<dbReference type="RefSeq" id="XP_040743575.1">
    <property type="nucleotide sequence ID" value="XM_040885511.1"/>
</dbReference>
<name>A0A1Y1W8T7_9FUNG</name>
<dbReference type="GeneID" id="63802159"/>
<gene>
    <name evidence="1" type="ORF">DL89DRAFT_257236</name>
</gene>
<sequence length="160" mass="18163">MPQVTFLPPHIEELLDSEIVTEFNIQSLDQYRHCMSVYVLRFKEDRTWGYAISHFCDTCTKTVSFPDYCAEDNTCITKTVGMDTLLEATFITDVKGISLGPFGCEELRECVGEVCSELGGLGADMKFAELCAEYTARVVKKLQNPKYWNGFMRSIPSNDR</sequence>
<comment type="caution">
    <text evidence="1">The sequence shown here is derived from an EMBL/GenBank/DDBJ whole genome shotgun (WGS) entry which is preliminary data.</text>
</comment>
<dbReference type="EMBL" id="MCFD01000006">
    <property type="protein sequence ID" value="ORX69937.1"/>
    <property type="molecule type" value="Genomic_DNA"/>
</dbReference>
<evidence type="ECO:0000313" key="1">
    <source>
        <dbReference type="EMBL" id="ORX69937.1"/>
    </source>
</evidence>
<reference evidence="1 2" key="1">
    <citation type="submission" date="2016-07" db="EMBL/GenBank/DDBJ databases">
        <title>Pervasive Adenine N6-methylation of Active Genes in Fungi.</title>
        <authorList>
            <consortium name="DOE Joint Genome Institute"/>
            <person name="Mondo S.J."/>
            <person name="Dannebaum R.O."/>
            <person name="Kuo R.C."/>
            <person name="Labutti K."/>
            <person name="Haridas S."/>
            <person name="Kuo A."/>
            <person name="Salamov A."/>
            <person name="Ahrendt S.R."/>
            <person name="Lipzen A."/>
            <person name="Sullivan W."/>
            <person name="Andreopoulos W.B."/>
            <person name="Clum A."/>
            <person name="Lindquist E."/>
            <person name="Daum C."/>
            <person name="Ramamoorthy G.K."/>
            <person name="Gryganskyi A."/>
            <person name="Culley D."/>
            <person name="Magnuson J.K."/>
            <person name="James T.Y."/>
            <person name="O'Malley M.A."/>
            <person name="Stajich J.E."/>
            <person name="Spatafora J.W."/>
            <person name="Visel A."/>
            <person name="Grigoriev I.V."/>
        </authorList>
    </citation>
    <scope>NUCLEOTIDE SEQUENCE [LARGE SCALE GENOMIC DNA]</scope>
    <source>
        <strain evidence="1 2">ATCC 12442</strain>
    </source>
</reference>
<protein>
    <submittedName>
        <fullName evidence="1">Uncharacterized protein</fullName>
    </submittedName>
</protein>
<organism evidence="1 2">
    <name type="scientific">Linderina pennispora</name>
    <dbReference type="NCBI Taxonomy" id="61395"/>
    <lineage>
        <taxon>Eukaryota</taxon>
        <taxon>Fungi</taxon>
        <taxon>Fungi incertae sedis</taxon>
        <taxon>Zoopagomycota</taxon>
        <taxon>Kickxellomycotina</taxon>
        <taxon>Kickxellomycetes</taxon>
        <taxon>Kickxellales</taxon>
        <taxon>Kickxellaceae</taxon>
        <taxon>Linderina</taxon>
    </lineage>
</organism>
<dbReference type="Proteomes" id="UP000193922">
    <property type="component" value="Unassembled WGS sequence"/>
</dbReference>
<proteinExistence type="predicted"/>
<evidence type="ECO:0000313" key="2">
    <source>
        <dbReference type="Proteomes" id="UP000193922"/>
    </source>
</evidence>
<keyword evidence="2" id="KW-1185">Reference proteome</keyword>
<dbReference type="AlphaFoldDB" id="A0A1Y1W8T7"/>